<organism evidence="2 3">
    <name type="scientific">Arcicella rigui</name>
    <dbReference type="NCBI Taxonomy" id="797020"/>
    <lineage>
        <taxon>Bacteria</taxon>
        <taxon>Pseudomonadati</taxon>
        <taxon>Bacteroidota</taxon>
        <taxon>Cytophagia</taxon>
        <taxon>Cytophagales</taxon>
        <taxon>Flectobacillaceae</taxon>
        <taxon>Arcicella</taxon>
    </lineage>
</organism>
<evidence type="ECO:0000256" key="1">
    <source>
        <dbReference type="SAM" id="SignalP"/>
    </source>
</evidence>
<gene>
    <name evidence="2" type="ORF">VB248_16695</name>
</gene>
<dbReference type="PROSITE" id="PS51257">
    <property type="entry name" value="PROKAR_LIPOPROTEIN"/>
    <property type="match status" value="1"/>
</dbReference>
<accession>A0ABU5QD70</accession>
<dbReference type="EMBL" id="JAYFUM010000021">
    <property type="protein sequence ID" value="MEA5140791.1"/>
    <property type="molecule type" value="Genomic_DNA"/>
</dbReference>
<dbReference type="Proteomes" id="UP001302949">
    <property type="component" value="Unassembled WGS sequence"/>
</dbReference>
<proteinExistence type="predicted"/>
<reference evidence="2 3" key="1">
    <citation type="submission" date="2023-12" db="EMBL/GenBank/DDBJ databases">
        <title>Novel species of the genus Arcicella isolated from rivers.</title>
        <authorList>
            <person name="Lu H."/>
        </authorList>
    </citation>
    <scope>NUCLEOTIDE SEQUENCE [LARGE SCALE GENOMIC DNA]</scope>
    <source>
        <strain evidence="2 3">KCTC 23307</strain>
    </source>
</reference>
<feature type="chain" id="PRO_5046944862" description="Lipoprotein" evidence="1">
    <location>
        <begin position="26"/>
        <end position="188"/>
    </location>
</feature>
<evidence type="ECO:0000313" key="3">
    <source>
        <dbReference type="Proteomes" id="UP001302949"/>
    </source>
</evidence>
<comment type="caution">
    <text evidence="2">The sequence shown here is derived from an EMBL/GenBank/DDBJ whole genome shotgun (WGS) entry which is preliminary data.</text>
</comment>
<dbReference type="RefSeq" id="WP_323297947.1">
    <property type="nucleotide sequence ID" value="NZ_JAYFUM010000021.1"/>
</dbReference>
<evidence type="ECO:0000313" key="2">
    <source>
        <dbReference type="EMBL" id="MEA5140791.1"/>
    </source>
</evidence>
<feature type="signal peptide" evidence="1">
    <location>
        <begin position="1"/>
        <end position="25"/>
    </location>
</feature>
<evidence type="ECO:0008006" key="4">
    <source>
        <dbReference type="Google" id="ProtNLM"/>
    </source>
</evidence>
<keyword evidence="1" id="KW-0732">Signal</keyword>
<sequence length="188" mass="21593">MKNFPYSLRIIKVCFIAFISLLACKETTKINTKKFDSKDTKVQMDIPSIWDFQSNIGSKDSSTQYHEQYKRIDNGGFIDIETKFNQSDSSETATPAPSAKIMVGLIQSMKKEANLYKNLSILEERKDSVSSIVICKYIWGKKNELTYSLLAVSQNKEITKIIKVETWDQLKEEKQLNILTTIKNSLKM</sequence>
<keyword evidence="3" id="KW-1185">Reference proteome</keyword>
<protein>
    <recommendedName>
        <fullName evidence="4">Lipoprotein</fullName>
    </recommendedName>
</protein>
<name>A0ABU5QD70_9BACT</name>